<proteinExistence type="predicted"/>
<organism evidence="1 2">
    <name type="scientific">Senna tora</name>
    <dbReference type="NCBI Taxonomy" id="362788"/>
    <lineage>
        <taxon>Eukaryota</taxon>
        <taxon>Viridiplantae</taxon>
        <taxon>Streptophyta</taxon>
        <taxon>Embryophyta</taxon>
        <taxon>Tracheophyta</taxon>
        <taxon>Spermatophyta</taxon>
        <taxon>Magnoliopsida</taxon>
        <taxon>eudicotyledons</taxon>
        <taxon>Gunneridae</taxon>
        <taxon>Pentapetalae</taxon>
        <taxon>rosids</taxon>
        <taxon>fabids</taxon>
        <taxon>Fabales</taxon>
        <taxon>Fabaceae</taxon>
        <taxon>Caesalpinioideae</taxon>
        <taxon>Cassia clade</taxon>
        <taxon>Senna</taxon>
    </lineage>
</organism>
<gene>
    <name evidence="1" type="ORF">G2W53_010937</name>
</gene>
<comment type="caution">
    <text evidence="1">The sequence shown here is derived from an EMBL/GenBank/DDBJ whole genome shotgun (WGS) entry which is preliminary data.</text>
</comment>
<name>A0A834X0H3_9FABA</name>
<evidence type="ECO:0000313" key="2">
    <source>
        <dbReference type="Proteomes" id="UP000634136"/>
    </source>
</evidence>
<sequence>MKVEGRKGIGLVFCYGFGQNGAVATCYNFTGVWRILVNECNEALIKRRRKDGRR</sequence>
<dbReference type="EMBL" id="JAAIUW010000004">
    <property type="protein sequence ID" value="KAF7836078.1"/>
    <property type="molecule type" value="Genomic_DNA"/>
</dbReference>
<evidence type="ECO:0000313" key="1">
    <source>
        <dbReference type="EMBL" id="KAF7836078.1"/>
    </source>
</evidence>
<accession>A0A834X0H3</accession>
<reference evidence="1" key="1">
    <citation type="submission" date="2020-09" db="EMBL/GenBank/DDBJ databases">
        <title>Genome-Enabled Discovery of Anthraquinone Biosynthesis in Senna tora.</title>
        <authorList>
            <person name="Kang S.-H."/>
            <person name="Pandey R.P."/>
            <person name="Lee C.-M."/>
            <person name="Sim J.-S."/>
            <person name="Jeong J.-T."/>
            <person name="Choi B.-S."/>
            <person name="Jung M."/>
            <person name="Ginzburg D."/>
            <person name="Zhao K."/>
            <person name="Won S.Y."/>
            <person name="Oh T.-J."/>
            <person name="Yu Y."/>
            <person name="Kim N.-H."/>
            <person name="Lee O.R."/>
            <person name="Lee T.-H."/>
            <person name="Bashyal P."/>
            <person name="Kim T.-S."/>
            <person name="Lee W.-H."/>
            <person name="Kawkins C."/>
            <person name="Kim C.-K."/>
            <person name="Kim J.S."/>
            <person name="Ahn B.O."/>
            <person name="Rhee S.Y."/>
            <person name="Sohng J.K."/>
        </authorList>
    </citation>
    <scope>NUCLEOTIDE SEQUENCE</scope>
    <source>
        <tissue evidence="1">Leaf</tissue>
    </source>
</reference>
<dbReference type="AlphaFoldDB" id="A0A834X0H3"/>
<protein>
    <submittedName>
        <fullName evidence="1">Uncharacterized protein</fullName>
    </submittedName>
</protein>
<dbReference type="Proteomes" id="UP000634136">
    <property type="component" value="Unassembled WGS sequence"/>
</dbReference>
<keyword evidence="2" id="KW-1185">Reference proteome</keyword>